<feature type="domain" description="NADP-dependent oxidoreductase" evidence="8">
    <location>
        <begin position="39"/>
        <end position="312"/>
    </location>
</feature>
<dbReference type="Gene3D" id="3.20.20.100">
    <property type="entry name" value="NADP-dependent oxidoreductase domain"/>
    <property type="match status" value="1"/>
</dbReference>
<evidence type="ECO:0000256" key="1">
    <source>
        <dbReference type="ARBA" id="ARBA00007905"/>
    </source>
</evidence>
<dbReference type="Pfam" id="PF00248">
    <property type="entry name" value="Aldo_ket_red"/>
    <property type="match status" value="1"/>
</dbReference>
<name>A0A7D5YNL7_9NEOP</name>
<reference evidence="9" key="1">
    <citation type="journal article" date="2020" name="PLoS ONE">
        <title>Identification of putative Type-I sex pheromone biosynthesis-related genes expressed in the female pheromone gland of Streltzoviella insularis.</title>
        <authorList>
            <person name="Yang Y"/>
            <person name="Tao J Zong.S."/>
        </authorList>
    </citation>
    <scope>NUCLEOTIDE SEQUENCE</scope>
</reference>
<evidence type="ECO:0000256" key="2">
    <source>
        <dbReference type="ARBA" id="ARBA00022857"/>
    </source>
</evidence>
<comment type="similarity">
    <text evidence="1">Belongs to the aldo/keto reductase family.</text>
</comment>
<feature type="chain" id="PRO_5028183053" evidence="7">
    <location>
        <begin position="22"/>
        <end position="336"/>
    </location>
</feature>
<dbReference type="InterPro" id="IPR023210">
    <property type="entry name" value="NADP_OxRdtase_dom"/>
</dbReference>
<evidence type="ECO:0000256" key="7">
    <source>
        <dbReference type="SAM" id="SignalP"/>
    </source>
</evidence>
<reference evidence="9" key="2">
    <citation type="submission" date="2020-04" db="EMBL/GenBank/DDBJ databases">
        <authorList>
            <person name="Yang Y."/>
        </authorList>
    </citation>
    <scope>NUCLEOTIDE SEQUENCE</scope>
</reference>
<feature type="site" description="Lowers pKa of active site Tyr" evidence="6">
    <location>
        <position position="111"/>
    </location>
</feature>
<sequence>MNSLKYCLVMAIALLANEVRSSSVVPLVKLNDGREIPTLGIGTWLGFSKEGGLVDPVGDEVEKAVEWAIDAGYRHIDTAHIYSTEDQVGRAVNKKISEGVVKREDVFITTKLWNTRHAKDAVVPTLKESLKQLSLDYVDLYLIHWPIGFYANGSLDNTDYVETWQGMVEAKDQGLAKSIGICNFNQQQIERLISQTSVKPAMLQVEINLNLQQPALLAYCKEQGIAVTAYTPFGSLFPSKATPDAPPPRVDEPALVAIATKYNKTVPQITLRYLVELGAIPIPKSITRSRIEQNIDIFDFELTGDEKQTLRSYDRNYRTIPVKQWIDSPHYPFEKN</sequence>
<dbReference type="InterPro" id="IPR020471">
    <property type="entry name" value="AKR"/>
</dbReference>
<dbReference type="InterPro" id="IPR036812">
    <property type="entry name" value="NAD(P)_OxRdtase_dom_sf"/>
</dbReference>
<evidence type="ECO:0000259" key="8">
    <source>
        <dbReference type="Pfam" id="PF00248"/>
    </source>
</evidence>
<dbReference type="PROSITE" id="PS00062">
    <property type="entry name" value="ALDOKETO_REDUCTASE_2"/>
    <property type="match status" value="1"/>
</dbReference>
<evidence type="ECO:0000256" key="6">
    <source>
        <dbReference type="PIRSR" id="PIRSR000097-3"/>
    </source>
</evidence>
<evidence type="ECO:0000256" key="3">
    <source>
        <dbReference type="ARBA" id="ARBA00023002"/>
    </source>
</evidence>
<dbReference type="GO" id="GO:0016491">
    <property type="term" value="F:oxidoreductase activity"/>
    <property type="evidence" value="ECO:0007669"/>
    <property type="project" value="UniProtKB-KW"/>
</dbReference>
<dbReference type="PROSITE" id="PS00798">
    <property type="entry name" value="ALDOKETO_REDUCTASE_1"/>
    <property type="match status" value="1"/>
</dbReference>
<feature type="active site" description="Proton donor" evidence="4">
    <location>
        <position position="82"/>
    </location>
</feature>
<dbReference type="CDD" id="cd19116">
    <property type="entry name" value="AKR_AKR2E1-5"/>
    <property type="match status" value="1"/>
</dbReference>
<keyword evidence="2" id="KW-0521">NADP</keyword>
<dbReference type="EMBL" id="MT318071">
    <property type="protein sequence ID" value="QLI61985.1"/>
    <property type="molecule type" value="mRNA"/>
</dbReference>
<dbReference type="PANTHER" id="PTHR11732">
    <property type="entry name" value="ALDO/KETO REDUCTASE"/>
    <property type="match status" value="1"/>
</dbReference>
<keyword evidence="7" id="KW-0732">Signal</keyword>
<dbReference type="FunFam" id="3.20.20.100:FF:000006">
    <property type="entry name" value="Aldo-keto reductase family 1 member A1"/>
    <property type="match status" value="1"/>
</dbReference>
<dbReference type="PROSITE" id="PS00063">
    <property type="entry name" value="ALDOKETO_REDUCTASE_3"/>
    <property type="match status" value="1"/>
</dbReference>
<feature type="signal peptide" evidence="7">
    <location>
        <begin position="1"/>
        <end position="21"/>
    </location>
</feature>
<proteinExistence type="evidence at transcript level"/>
<evidence type="ECO:0000256" key="4">
    <source>
        <dbReference type="PIRSR" id="PIRSR000097-1"/>
    </source>
</evidence>
<dbReference type="SUPFAM" id="SSF51430">
    <property type="entry name" value="NAD(P)-linked oxidoreductase"/>
    <property type="match status" value="1"/>
</dbReference>
<accession>A0A7D5YNL7</accession>
<protein>
    <submittedName>
        <fullName evidence="9">Aldehyde reductase 2</fullName>
    </submittedName>
</protein>
<dbReference type="PIRSF" id="PIRSF000097">
    <property type="entry name" value="AKR"/>
    <property type="match status" value="1"/>
</dbReference>
<dbReference type="PRINTS" id="PR00069">
    <property type="entry name" value="ALDKETRDTASE"/>
</dbReference>
<dbReference type="AlphaFoldDB" id="A0A7D5YNL7"/>
<organism evidence="9">
    <name type="scientific">Streltzoviella insularis</name>
    <dbReference type="NCBI Taxonomy" id="1206366"/>
    <lineage>
        <taxon>Eukaryota</taxon>
        <taxon>Metazoa</taxon>
        <taxon>Ecdysozoa</taxon>
        <taxon>Arthropoda</taxon>
        <taxon>Hexapoda</taxon>
        <taxon>Insecta</taxon>
        <taxon>Pterygota</taxon>
        <taxon>Neoptera</taxon>
        <taxon>Endopterygota</taxon>
        <taxon>Lepidoptera</taxon>
        <taxon>Glossata</taxon>
        <taxon>Ditrysia</taxon>
        <taxon>Cossoidea</taxon>
        <taxon>Cossidae</taxon>
        <taxon>Cossinae</taxon>
        <taxon>Streltzoviella</taxon>
    </lineage>
</organism>
<evidence type="ECO:0000313" key="9">
    <source>
        <dbReference type="EMBL" id="QLI61985.1"/>
    </source>
</evidence>
<dbReference type="InterPro" id="IPR044488">
    <property type="entry name" value="AKR2E"/>
</dbReference>
<dbReference type="InterPro" id="IPR018170">
    <property type="entry name" value="Aldo/ket_reductase_CS"/>
</dbReference>
<evidence type="ECO:0000256" key="5">
    <source>
        <dbReference type="PIRSR" id="PIRSR000097-2"/>
    </source>
</evidence>
<feature type="binding site" evidence="5">
    <location>
        <position position="144"/>
    </location>
    <ligand>
        <name>substrate</name>
    </ligand>
</feature>
<keyword evidence="3" id="KW-0560">Oxidoreductase</keyword>